<accession>A0A5S9BZ42</accession>
<dbReference type="KEGG" id="vg:55802941"/>
<organism evidence="1 2">
    <name type="scientific">Tenacibaculum phage PTm1</name>
    <dbReference type="NCBI Taxonomy" id="2547425"/>
    <lineage>
        <taxon>Viruses</taxon>
        <taxon>Duplodnaviria</taxon>
        <taxon>Heunggongvirae</taxon>
        <taxon>Uroviricota</taxon>
        <taxon>Caudoviricetes</taxon>
        <taxon>Shirahamavirus</taxon>
        <taxon>Shirahamavirus PTm1</taxon>
    </lineage>
</organism>
<sequence>MKSKTLREFASDEIKATLKEEGVIKRIKKGSSRLKKAGSKAVKGVKWLTSENINEAVVFSIKGIGEYSFMVFDADDVKTAEAQEVAQMLSVSVADVVGVSSKDNPTQYTKISKLITSAQFKEAQRSELYEDLTCSGILTCFRTGVKIPVVFSFYDNGNNVPTAIVFCAVNDKQSLKQILNNTPYV</sequence>
<protein>
    <submittedName>
        <fullName evidence="1">Uncharacterized protein</fullName>
    </submittedName>
</protein>
<dbReference type="GeneID" id="55802941"/>
<name>A0A5S9BZ42_9CAUD</name>
<proteinExistence type="predicted"/>
<dbReference type="EMBL" id="AP019524">
    <property type="protein sequence ID" value="BBI90528.1"/>
    <property type="molecule type" value="Genomic_DNA"/>
</dbReference>
<evidence type="ECO:0000313" key="2">
    <source>
        <dbReference type="Proteomes" id="UP000422648"/>
    </source>
</evidence>
<reference evidence="1 2" key="1">
    <citation type="journal article" date="2019" name="Arch. Virol.">
        <title>A novel jumbo Tenacibaculum maritimum lytic phage with head-fiber-like appendages.</title>
        <authorList>
            <person name="Kawato Y."/>
            <person name="Istiqomah I."/>
            <person name="Gaafar A.Y."/>
            <person name="Hanaoka M."/>
            <person name="Ishimaru K."/>
            <person name="Yasuike M."/>
            <person name="Nishiki I."/>
            <person name="Nakamura Y."/>
            <person name="Fujiwara A."/>
            <person name="Nakai T."/>
        </authorList>
    </citation>
    <scope>NUCLEOTIDE SEQUENCE [LARGE SCALE GENOMIC DNA]</scope>
    <source>
        <strain evidence="1 2">PTm1</strain>
    </source>
</reference>
<dbReference type="Proteomes" id="UP000422648">
    <property type="component" value="Segment"/>
</dbReference>
<dbReference type="RefSeq" id="YP_009873820.1">
    <property type="nucleotide sequence ID" value="NC_049340.1"/>
</dbReference>
<keyword evidence="2" id="KW-1185">Reference proteome</keyword>
<evidence type="ECO:0000313" key="1">
    <source>
        <dbReference type="EMBL" id="BBI90528.1"/>
    </source>
</evidence>